<name>A0A0F9MLR5_9ZZZZ</name>
<protein>
    <submittedName>
        <fullName evidence="1">Uncharacterized protein</fullName>
    </submittedName>
</protein>
<organism evidence="1">
    <name type="scientific">marine sediment metagenome</name>
    <dbReference type="NCBI Taxonomy" id="412755"/>
    <lineage>
        <taxon>unclassified sequences</taxon>
        <taxon>metagenomes</taxon>
        <taxon>ecological metagenomes</taxon>
    </lineage>
</organism>
<gene>
    <name evidence="1" type="ORF">LCGC14_1443990</name>
</gene>
<evidence type="ECO:0000313" key="1">
    <source>
        <dbReference type="EMBL" id="KKM70112.1"/>
    </source>
</evidence>
<dbReference type="EMBL" id="LAZR01009876">
    <property type="protein sequence ID" value="KKM70112.1"/>
    <property type="molecule type" value="Genomic_DNA"/>
</dbReference>
<dbReference type="AlphaFoldDB" id="A0A0F9MLR5"/>
<reference evidence="1" key="1">
    <citation type="journal article" date="2015" name="Nature">
        <title>Complex archaea that bridge the gap between prokaryotes and eukaryotes.</title>
        <authorList>
            <person name="Spang A."/>
            <person name="Saw J.H."/>
            <person name="Jorgensen S.L."/>
            <person name="Zaremba-Niedzwiedzka K."/>
            <person name="Martijn J."/>
            <person name="Lind A.E."/>
            <person name="van Eijk R."/>
            <person name="Schleper C."/>
            <person name="Guy L."/>
            <person name="Ettema T.J."/>
        </authorList>
    </citation>
    <scope>NUCLEOTIDE SEQUENCE</scope>
</reference>
<proteinExistence type="predicted"/>
<accession>A0A0F9MLR5</accession>
<sequence length="58" mass="7243">MDKDEYFDEARFWQTSLTTDADFDKIISFEYSNVPPDYRYYLARYKDKDTWTLRRVKK</sequence>
<comment type="caution">
    <text evidence="1">The sequence shown here is derived from an EMBL/GenBank/DDBJ whole genome shotgun (WGS) entry which is preliminary data.</text>
</comment>